<evidence type="ECO:0000256" key="2">
    <source>
        <dbReference type="ARBA" id="ARBA00012737"/>
    </source>
</evidence>
<dbReference type="EC" id="6.3.5.4" evidence="2"/>
<accession>A0ABP1F9D4</accession>
<dbReference type="InterPro" id="IPR029055">
    <property type="entry name" value="Ntn_hydrolases_N"/>
</dbReference>
<keyword evidence="5" id="KW-0436">Ligase</keyword>
<dbReference type="GO" id="GO:0004066">
    <property type="term" value="F:asparagine synthase (glutamine-hydrolyzing) activity"/>
    <property type="evidence" value="ECO:0007669"/>
    <property type="project" value="UniProtKB-EC"/>
</dbReference>
<evidence type="ECO:0000313" key="6">
    <source>
        <dbReference type="Proteomes" id="UP001497602"/>
    </source>
</evidence>
<dbReference type="SUPFAM" id="SSF52402">
    <property type="entry name" value="Adenine nucleotide alpha hydrolases-like"/>
    <property type="match status" value="1"/>
</dbReference>
<comment type="catalytic activity">
    <reaction evidence="3">
        <text>L-aspartate + L-glutamine + ATP + H2O = L-asparagine + L-glutamate + AMP + diphosphate + H(+)</text>
        <dbReference type="Rhea" id="RHEA:12228"/>
        <dbReference type="ChEBI" id="CHEBI:15377"/>
        <dbReference type="ChEBI" id="CHEBI:15378"/>
        <dbReference type="ChEBI" id="CHEBI:29985"/>
        <dbReference type="ChEBI" id="CHEBI:29991"/>
        <dbReference type="ChEBI" id="CHEBI:30616"/>
        <dbReference type="ChEBI" id="CHEBI:33019"/>
        <dbReference type="ChEBI" id="CHEBI:58048"/>
        <dbReference type="ChEBI" id="CHEBI:58359"/>
        <dbReference type="ChEBI" id="CHEBI:456215"/>
        <dbReference type="EC" id="6.3.5.4"/>
    </reaction>
</comment>
<dbReference type="Gene3D" id="3.40.50.620">
    <property type="entry name" value="HUPs"/>
    <property type="match status" value="1"/>
</dbReference>
<proteinExistence type="predicted"/>
<dbReference type="PANTHER" id="PTHR43284">
    <property type="entry name" value="ASPARAGINE SYNTHETASE (GLUTAMINE-HYDROLYZING)"/>
    <property type="match status" value="1"/>
</dbReference>
<dbReference type="InterPro" id="IPR001962">
    <property type="entry name" value="Asn_synthase"/>
</dbReference>
<dbReference type="EMBL" id="CAXJRC010000004">
    <property type="protein sequence ID" value="CAL2105133.1"/>
    <property type="molecule type" value="Genomic_DNA"/>
</dbReference>
<gene>
    <name evidence="5" type="ORF">T190115A13A_130008</name>
</gene>
<protein>
    <recommendedName>
        <fullName evidence="2">asparagine synthase (glutamine-hydrolyzing)</fullName>
        <ecNumber evidence="2">6.3.5.4</ecNumber>
    </recommendedName>
</protein>
<feature type="domain" description="Asparagine synthetase" evidence="4">
    <location>
        <begin position="195"/>
        <end position="427"/>
    </location>
</feature>
<dbReference type="Pfam" id="PF00733">
    <property type="entry name" value="Asn_synthase"/>
    <property type="match status" value="1"/>
</dbReference>
<evidence type="ECO:0000313" key="5">
    <source>
        <dbReference type="EMBL" id="CAL2105133.1"/>
    </source>
</evidence>
<evidence type="ECO:0000259" key="4">
    <source>
        <dbReference type="Pfam" id="PF00733"/>
    </source>
</evidence>
<evidence type="ECO:0000256" key="3">
    <source>
        <dbReference type="ARBA" id="ARBA00048741"/>
    </source>
</evidence>
<dbReference type="InterPro" id="IPR014729">
    <property type="entry name" value="Rossmann-like_a/b/a_fold"/>
</dbReference>
<dbReference type="RefSeq" id="WP_348736937.1">
    <property type="nucleotide sequence ID" value="NZ_CAXJRC010000004.1"/>
</dbReference>
<name>A0ABP1F9D4_9FLAO</name>
<dbReference type="PANTHER" id="PTHR43284:SF1">
    <property type="entry name" value="ASPARAGINE SYNTHETASE"/>
    <property type="match status" value="1"/>
</dbReference>
<dbReference type="Proteomes" id="UP001497602">
    <property type="component" value="Unassembled WGS sequence"/>
</dbReference>
<organism evidence="5 6">
    <name type="scientific">Tenacibaculum vairaonense</name>
    <dbReference type="NCBI Taxonomy" id="3137860"/>
    <lineage>
        <taxon>Bacteria</taxon>
        <taxon>Pseudomonadati</taxon>
        <taxon>Bacteroidota</taxon>
        <taxon>Flavobacteriia</taxon>
        <taxon>Flavobacteriales</taxon>
        <taxon>Flavobacteriaceae</taxon>
        <taxon>Tenacibaculum</taxon>
    </lineage>
</organism>
<comment type="pathway">
    <text evidence="1">Amino-acid biosynthesis; L-asparagine biosynthesis; L-asparagine from L-aspartate (L-Gln route): step 1/1.</text>
</comment>
<keyword evidence="6" id="KW-1185">Reference proteome</keyword>
<dbReference type="Gene3D" id="3.60.20.10">
    <property type="entry name" value="Glutamine Phosphoribosylpyrophosphate, subunit 1, domain 1"/>
    <property type="match status" value="1"/>
</dbReference>
<dbReference type="InterPro" id="IPR051786">
    <property type="entry name" value="ASN_synthetase/amidase"/>
</dbReference>
<sequence length="532" mass="63493">MHIHLKNNKGFQWFSKNNIFFKGYFFDEHDNFYETEKAYEYLKQITSESVFKTVLNKINGVFSFIITTENTSFITSDVTRAFPLFYSRKDNSIFLSDDIDFIKKELNLTTFDTISEYELLASLHTYGKKTLLKNIFQVQASEYLIVKNEEITKRDFFYTYTSENNIKDIESNLIKNAINNIERSFNRLIISLKNSPVALPLSGGFDSRLIAVMLKKHNYKNVICYTYGNKKSDEIKNSKKTAEKLGFKWYFIEYNDKITSNFLSSKNFKEYAHYAGKYSSMPNLQEYFAIQFLKNKKLIPDNTVFIPGYAGDLLGGSQFVKVIPKSLKTNQIFDLFIRKKLVRHLFQNQYKEQFKNSLKETVQLSYNYQNKLAYSIFEDIDIKEKIAKYIFNSASFYTFYNYEHRFPFWDRALLDFFKDLHIDYKIGKHFFDKILIDYYFKPFKVYFGKELQPTTQMHNKQKIKNKIKKLAPSFVKQKVLLKNDWNNYYPIISQMIFQMKKNNIKFIPAKESYNEIIVQWYLNFAKEKFEND</sequence>
<evidence type="ECO:0000256" key="1">
    <source>
        <dbReference type="ARBA" id="ARBA00005187"/>
    </source>
</evidence>
<comment type="caution">
    <text evidence="5">The sequence shown here is derived from an EMBL/GenBank/DDBJ whole genome shotgun (WGS) entry which is preliminary data.</text>
</comment>
<dbReference type="SUPFAM" id="SSF56235">
    <property type="entry name" value="N-terminal nucleophile aminohydrolases (Ntn hydrolases)"/>
    <property type="match status" value="1"/>
</dbReference>
<reference evidence="5 6" key="1">
    <citation type="submission" date="2024-05" db="EMBL/GenBank/DDBJ databases">
        <authorList>
            <person name="Duchaud E."/>
        </authorList>
    </citation>
    <scope>NUCLEOTIDE SEQUENCE [LARGE SCALE GENOMIC DNA]</scope>
    <source>
        <strain evidence="5">Ena-SAMPLE-TAB-13-05-2024-13:56:06:370-140305</strain>
    </source>
</reference>